<sequence>MVGYDHSFCRKSSAVTSPLLDILSTKTAFCWTEKCQQSFENIKTLLVSILLSLHSHLYLP</sequence>
<reference evidence="1" key="1">
    <citation type="submission" date="2014-11" db="EMBL/GenBank/DDBJ databases">
        <authorList>
            <person name="Amaro Gonzalez C."/>
        </authorList>
    </citation>
    <scope>NUCLEOTIDE SEQUENCE</scope>
</reference>
<dbReference type="AlphaFoldDB" id="A0A0E9WP86"/>
<proteinExistence type="predicted"/>
<organism evidence="1">
    <name type="scientific">Anguilla anguilla</name>
    <name type="common">European freshwater eel</name>
    <name type="synonym">Muraena anguilla</name>
    <dbReference type="NCBI Taxonomy" id="7936"/>
    <lineage>
        <taxon>Eukaryota</taxon>
        <taxon>Metazoa</taxon>
        <taxon>Chordata</taxon>
        <taxon>Craniata</taxon>
        <taxon>Vertebrata</taxon>
        <taxon>Euteleostomi</taxon>
        <taxon>Actinopterygii</taxon>
        <taxon>Neopterygii</taxon>
        <taxon>Teleostei</taxon>
        <taxon>Anguilliformes</taxon>
        <taxon>Anguillidae</taxon>
        <taxon>Anguilla</taxon>
    </lineage>
</organism>
<evidence type="ECO:0000313" key="1">
    <source>
        <dbReference type="EMBL" id="JAH92106.1"/>
    </source>
</evidence>
<dbReference type="InterPro" id="IPR043128">
    <property type="entry name" value="Rev_trsase/Diguanyl_cyclase"/>
</dbReference>
<dbReference type="SUPFAM" id="SSF56672">
    <property type="entry name" value="DNA/RNA polymerases"/>
    <property type="match status" value="1"/>
</dbReference>
<dbReference type="InterPro" id="IPR043502">
    <property type="entry name" value="DNA/RNA_pol_sf"/>
</dbReference>
<reference evidence="1" key="2">
    <citation type="journal article" date="2015" name="Fish Shellfish Immunol.">
        <title>Early steps in the European eel (Anguilla anguilla)-Vibrio vulnificus interaction in the gills: Role of the RtxA13 toxin.</title>
        <authorList>
            <person name="Callol A."/>
            <person name="Pajuelo D."/>
            <person name="Ebbesson L."/>
            <person name="Teles M."/>
            <person name="MacKenzie S."/>
            <person name="Amaro C."/>
        </authorList>
    </citation>
    <scope>NUCLEOTIDE SEQUENCE</scope>
</reference>
<name>A0A0E9WP86_ANGAN</name>
<dbReference type="Gene3D" id="3.30.70.270">
    <property type="match status" value="1"/>
</dbReference>
<protein>
    <recommendedName>
        <fullName evidence="2">Reverse transcriptase/retrotransposon-derived protein RNase H-like domain-containing protein</fullName>
    </recommendedName>
</protein>
<evidence type="ECO:0008006" key="2">
    <source>
        <dbReference type="Google" id="ProtNLM"/>
    </source>
</evidence>
<accession>A0A0E9WP86</accession>
<dbReference type="EMBL" id="GBXM01016471">
    <property type="protein sequence ID" value="JAH92106.1"/>
    <property type="molecule type" value="Transcribed_RNA"/>
</dbReference>